<organism evidence="7 8">
    <name type="scientific">Micromonospora inyonensis</name>
    <dbReference type="NCBI Taxonomy" id="47866"/>
    <lineage>
        <taxon>Bacteria</taxon>
        <taxon>Bacillati</taxon>
        <taxon>Actinomycetota</taxon>
        <taxon>Actinomycetes</taxon>
        <taxon>Micromonosporales</taxon>
        <taxon>Micromonosporaceae</taxon>
        <taxon>Micromonospora</taxon>
    </lineage>
</organism>
<dbReference type="AlphaFoldDB" id="A0A1C6RRK9"/>
<evidence type="ECO:0000259" key="6">
    <source>
        <dbReference type="PROSITE" id="PS51332"/>
    </source>
</evidence>
<dbReference type="EMBL" id="FMHU01000001">
    <property type="protein sequence ID" value="SCL19795.1"/>
    <property type="molecule type" value="Genomic_DNA"/>
</dbReference>
<proteinExistence type="predicted"/>
<dbReference type="InterPro" id="IPR007197">
    <property type="entry name" value="rSAM"/>
</dbReference>
<sequence>MRDLPPSVHDRLRYAYAHATGSIPARRGLLTAVSLEDPNAVRAALTSAVGEERTVVVTGTLDRRLVLIEQPSGSWTAADLSGQPHRSRVWPDWTVGHLEIADPESWLSTTRITAVGQRRLLRPRLLLASLYHPEHFPLPRFPLAISDLARAARSTLIGQVELMDMQLGAGLDDIVDRVREGAEVLGVSVTFGQHDLATRLLDAVAALDRPPLVVAGGSLTARNERILLDRYPNLLICRGAGEPTIADVLAHWHGDLQVGQIRGLGFRGTPQTRTLMPINRSRRTATVANRSQTDMWPELDLLDHTFAHGGVAQLESSRGCTNYCSFCPRGHKGQWSGAQPDALPWLLREMREVFDRHPNLNRTIYLVDEEFIGRGDDAATRALQVADTLAQAGFTWETSCRVDQVVRPDRDRSWHLERGHLWRGLVDQNLRRCLFGVESGVTSILDRFNKETTSEQNALAIRTLTALGVPPRFTYITFDQLMTAAELRQTYAFQGRTDLLLRPQPDLSVAEIIDGVRDEQWVAAHTTGRPFYTGISYMLVGMECLIGAAYTRRAEAAGLTGPADPSMGRVEARYADWRIGVLARRSQLWIDRNFALDYTLKSLEKILTGQPYAMVRDLRRLLKNAAYQLLGTMLDELARTDPTVADHGDLDARCQAAADALLTQLRSDLEPVVATVGAVLPADRRDILRHEHHRWTATRGWQLINAADPCGT</sequence>
<dbReference type="PANTHER" id="PTHR43409">
    <property type="entry name" value="ANAEROBIC MAGNESIUM-PROTOPORPHYRIN IX MONOMETHYL ESTER CYCLASE-RELATED"/>
    <property type="match status" value="1"/>
</dbReference>
<feature type="domain" description="B12-binding" evidence="6">
    <location>
        <begin position="122"/>
        <end position="259"/>
    </location>
</feature>
<dbReference type="GO" id="GO:0051536">
    <property type="term" value="F:iron-sulfur cluster binding"/>
    <property type="evidence" value="ECO:0007669"/>
    <property type="project" value="UniProtKB-KW"/>
</dbReference>
<reference evidence="8" key="1">
    <citation type="submission" date="2016-06" db="EMBL/GenBank/DDBJ databases">
        <authorList>
            <person name="Varghese N."/>
        </authorList>
    </citation>
    <scope>NUCLEOTIDE SEQUENCE [LARGE SCALE GENOMIC DNA]</scope>
    <source>
        <strain evidence="8">DSM 46123</strain>
    </source>
</reference>
<dbReference type="PROSITE" id="PS51332">
    <property type="entry name" value="B12_BINDING"/>
    <property type="match status" value="1"/>
</dbReference>
<dbReference type="SFLD" id="SFLDG01082">
    <property type="entry name" value="B12-binding_domain_containing"/>
    <property type="match status" value="1"/>
</dbReference>
<dbReference type="InterPro" id="IPR034532">
    <property type="entry name" value="OxsB-like"/>
</dbReference>
<evidence type="ECO:0000256" key="3">
    <source>
        <dbReference type="ARBA" id="ARBA00022723"/>
    </source>
</evidence>
<dbReference type="InterPro" id="IPR058240">
    <property type="entry name" value="rSAM_sf"/>
</dbReference>
<dbReference type="GO" id="GO:0031419">
    <property type="term" value="F:cobalamin binding"/>
    <property type="evidence" value="ECO:0007669"/>
    <property type="project" value="InterPro"/>
</dbReference>
<dbReference type="GO" id="GO:0003824">
    <property type="term" value="F:catalytic activity"/>
    <property type="evidence" value="ECO:0007669"/>
    <property type="project" value="InterPro"/>
</dbReference>
<evidence type="ECO:0000256" key="1">
    <source>
        <dbReference type="ARBA" id="ARBA00001966"/>
    </source>
</evidence>
<dbReference type="PANTHER" id="PTHR43409:SF7">
    <property type="entry name" value="BLL1977 PROTEIN"/>
    <property type="match status" value="1"/>
</dbReference>
<keyword evidence="2" id="KW-0949">S-adenosyl-L-methionine</keyword>
<evidence type="ECO:0000313" key="7">
    <source>
        <dbReference type="EMBL" id="SCL19795.1"/>
    </source>
</evidence>
<dbReference type="SUPFAM" id="SSF102114">
    <property type="entry name" value="Radical SAM enzymes"/>
    <property type="match status" value="1"/>
</dbReference>
<name>A0A1C6RRK9_9ACTN</name>
<evidence type="ECO:0000256" key="2">
    <source>
        <dbReference type="ARBA" id="ARBA00022691"/>
    </source>
</evidence>
<dbReference type="STRING" id="47866.GA0074694_2816"/>
<dbReference type="InterPro" id="IPR006158">
    <property type="entry name" value="Cobalamin-bd"/>
</dbReference>
<dbReference type="Proteomes" id="UP000198906">
    <property type="component" value="Unassembled WGS sequence"/>
</dbReference>
<gene>
    <name evidence="7" type="ORF">GA0074694_2816</name>
</gene>
<dbReference type="SFLD" id="SFLDF00430">
    <property type="entry name" value="OxsB-like"/>
    <property type="match status" value="1"/>
</dbReference>
<protein>
    <submittedName>
        <fullName evidence="7">Radical SAM superfamily enzyme YgiQ, UPF0313 family</fullName>
    </submittedName>
</protein>
<dbReference type="GO" id="GO:0046872">
    <property type="term" value="F:metal ion binding"/>
    <property type="evidence" value="ECO:0007669"/>
    <property type="project" value="UniProtKB-KW"/>
</dbReference>
<dbReference type="SFLD" id="SFLDS00029">
    <property type="entry name" value="Radical_SAM"/>
    <property type="match status" value="1"/>
</dbReference>
<dbReference type="InterPro" id="IPR051198">
    <property type="entry name" value="BchE-like"/>
</dbReference>
<evidence type="ECO:0000256" key="4">
    <source>
        <dbReference type="ARBA" id="ARBA00023004"/>
    </source>
</evidence>
<dbReference type="GO" id="GO:0005829">
    <property type="term" value="C:cytosol"/>
    <property type="evidence" value="ECO:0007669"/>
    <property type="project" value="TreeGrafter"/>
</dbReference>
<comment type="cofactor">
    <cofactor evidence="1">
        <name>[4Fe-4S] cluster</name>
        <dbReference type="ChEBI" id="CHEBI:49883"/>
    </cofactor>
</comment>
<evidence type="ECO:0000313" key="8">
    <source>
        <dbReference type="Proteomes" id="UP000198906"/>
    </source>
</evidence>
<evidence type="ECO:0000256" key="5">
    <source>
        <dbReference type="ARBA" id="ARBA00023014"/>
    </source>
</evidence>
<keyword evidence="5" id="KW-0411">Iron-sulfur</keyword>
<accession>A0A1C6RRK9</accession>
<keyword evidence="3" id="KW-0479">Metal-binding</keyword>
<keyword evidence="8" id="KW-1185">Reference proteome</keyword>
<keyword evidence="4" id="KW-0408">Iron</keyword>